<sequence>MWICISNLNKAFDRSVEFQKKPSSCITNVSNARNLTKSLITPFTSSLSSFLIIFNNLYLDLPSAASLLVVFSDSLINFFCSILFLITVFLLLSVVVSFAFCVFQIIIVKLLSF</sequence>
<keyword evidence="3" id="KW-1185">Reference proteome</keyword>
<keyword evidence="1" id="KW-0472">Membrane</keyword>
<evidence type="ECO:0000313" key="2">
    <source>
        <dbReference type="EMBL" id="TYG95576.1"/>
    </source>
</evidence>
<gene>
    <name evidence="2" type="ORF">ES288_A11G279000v1</name>
</gene>
<accession>A0A5D2EPK5</accession>
<dbReference type="EMBL" id="CM017698">
    <property type="protein sequence ID" value="TYG95576.1"/>
    <property type="molecule type" value="Genomic_DNA"/>
</dbReference>
<protein>
    <submittedName>
        <fullName evidence="2">Uncharacterized protein</fullName>
    </submittedName>
</protein>
<evidence type="ECO:0000256" key="1">
    <source>
        <dbReference type="SAM" id="Phobius"/>
    </source>
</evidence>
<dbReference type="Proteomes" id="UP000323506">
    <property type="component" value="Chromosome A11"/>
</dbReference>
<feature type="transmembrane region" description="Helical" evidence="1">
    <location>
        <begin position="75"/>
        <end position="108"/>
    </location>
</feature>
<organism evidence="2 3">
    <name type="scientific">Gossypium darwinii</name>
    <name type="common">Darwin's cotton</name>
    <name type="synonym">Gossypium barbadense var. darwinii</name>
    <dbReference type="NCBI Taxonomy" id="34276"/>
    <lineage>
        <taxon>Eukaryota</taxon>
        <taxon>Viridiplantae</taxon>
        <taxon>Streptophyta</taxon>
        <taxon>Embryophyta</taxon>
        <taxon>Tracheophyta</taxon>
        <taxon>Spermatophyta</taxon>
        <taxon>Magnoliopsida</taxon>
        <taxon>eudicotyledons</taxon>
        <taxon>Gunneridae</taxon>
        <taxon>Pentapetalae</taxon>
        <taxon>rosids</taxon>
        <taxon>malvids</taxon>
        <taxon>Malvales</taxon>
        <taxon>Malvaceae</taxon>
        <taxon>Malvoideae</taxon>
        <taxon>Gossypium</taxon>
    </lineage>
</organism>
<feature type="transmembrane region" description="Helical" evidence="1">
    <location>
        <begin position="39"/>
        <end position="59"/>
    </location>
</feature>
<keyword evidence="1" id="KW-1133">Transmembrane helix</keyword>
<keyword evidence="1" id="KW-0812">Transmembrane</keyword>
<dbReference type="AlphaFoldDB" id="A0A5D2EPK5"/>
<reference evidence="2 3" key="1">
    <citation type="submission" date="2019-06" db="EMBL/GenBank/DDBJ databases">
        <title>WGS assembly of Gossypium darwinii.</title>
        <authorList>
            <person name="Chen Z.J."/>
            <person name="Sreedasyam A."/>
            <person name="Ando A."/>
            <person name="Song Q."/>
            <person name="De L."/>
            <person name="Hulse-Kemp A."/>
            <person name="Ding M."/>
            <person name="Ye W."/>
            <person name="Kirkbride R."/>
            <person name="Jenkins J."/>
            <person name="Plott C."/>
            <person name="Lovell J."/>
            <person name="Lin Y.-M."/>
            <person name="Vaughn R."/>
            <person name="Liu B."/>
            <person name="Li W."/>
            <person name="Simpson S."/>
            <person name="Scheffler B."/>
            <person name="Saski C."/>
            <person name="Grover C."/>
            <person name="Hu G."/>
            <person name="Conover J."/>
            <person name="Carlson J."/>
            <person name="Shu S."/>
            <person name="Boston L."/>
            <person name="Williams M."/>
            <person name="Peterson D."/>
            <person name="Mcgee K."/>
            <person name="Jones D."/>
            <person name="Wendel J."/>
            <person name="Stelly D."/>
            <person name="Grimwood J."/>
            <person name="Schmutz J."/>
        </authorList>
    </citation>
    <scope>NUCLEOTIDE SEQUENCE [LARGE SCALE GENOMIC DNA]</scope>
    <source>
        <strain evidence="2">1808015.09</strain>
    </source>
</reference>
<proteinExistence type="predicted"/>
<evidence type="ECO:0000313" key="3">
    <source>
        <dbReference type="Proteomes" id="UP000323506"/>
    </source>
</evidence>
<name>A0A5D2EPK5_GOSDA</name>